<dbReference type="CDD" id="cd11296">
    <property type="entry name" value="O-FucT_like"/>
    <property type="match status" value="1"/>
</dbReference>
<comment type="caution">
    <text evidence="1">The sequence shown here is derived from an EMBL/GenBank/DDBJ whole genome shotgun (WGS) entry which is preliminary data.</text>
</comment>
<protein>
    <recommendedName>
        <fullName evidence="3">O-fucosyltransferase family protein</fullName>
    </recommendedName>
</protein>
<dbReference type="Gene3D" id="3.40.50.11350">
    <property type="match status" value="1"/>
</dbReference>
<proteinExistence type="predicted"/>
<organism evidence="1 2">
    <name type="scientific">Pleurostoma richardsiae</name>
    <dbReference type="NCBI Taxonomy" id="41990"/>
    <lineage>
        <taxon>Eukaryota</taxon>
        <taxon>Fungi</taxon>
        <taxon>Dikarya</taxon>
        <taxon>Ascomycota</taxon>
        <taxon>Pezizomycotina</taxon>
        <taxon>Sordariomycetes</taxon>
        <taxon>Sordariomycetidae</taxon>
        <taxon>Calosphaeriales</taxon>
        <taxon>Pleurostomataceae</taxon>
        <taxon>Pleurostoma</taxon>
    </lineage>
</organism>
<dbReference type="AlphaFoldDB" id="A0AA38R2D3"/>
<sequence length="454" mass="50923">MIASNRRFVIIGGLAAALVFVWSLRLLPWDHEGAWTSTKQTIAKLTSGQAALSSSGVLPHVDDYFEQVFSVGKPKQRDYPGIEDYCSSVDWKEDVYVDCIGIVAGMTSIISQVKVCLKMAIDSGSNLILPTIPLRDSKDLLEFNFLNQDAYMVYDQWFDVDHLRDVMARSCPKMKILHPKELDAAVPVKNKWDILCNMAPDYVDFNSLFWVGKPYGPFFNGELAKLQAAAEPDPSSSGVTVVRVDSKFLIYRITDDASGRELRLWNDLSSVLRFLDQPRQITNRLVDKLQGKGPYYGIHFRTENDTIWSTFENQLAVDLDALDQAWAKFGSPDKKKPVVYLACGDEHQAERFVTAGADRGWEVTHKWRLLRDDPETTEMVNKLAFDFQGAVDLGIMVRGQFFFGITGSAFSSTISNLRDPTGRYRGSSFMVPNDAGARTHLFNDGNSAGYPCCL</sequence>
<evidence type="ECO:0000313" key="1">
    <source>
        <dbReference type="EMBL" id="KAJ9133415.1"/>
    </source>
</evidence>
<reference evidence="1" key="1">
    <citation type="submission" date="2022-07" db="EMBL/GenBank/DDBJ databases">
        <title>Fungi with potential for degradation of polypropylene.</title>
        <authorList>
            <person name="Gostincar C."/>
        </authorList>
    </citation>
    <scope>NUCLEOTIDE SEQUENCE</scope>
    <source>
        <strain evidence="1">EXF-13308</strain>
    </source>
</reference>
<keyword evidence="2" id="KW-1185">Reference proteome</keyword>
<dbReference type="EMBL" id="JANBVO010000050">
    <property type="protein sequence ID" value="KAJ9133415.1"/>
    <property type="molecule type" value="Genomic_DNA"/>
</dbReference>
<name>A0AA38R2D3_9PEZI</name>
<evidence type="ECO:0000313" key="2">
    <source>
        <dbReference type="Proteomes" id="UP001174694"/>
    </source>
</evidence>
<evidence type="ECO:0008006" key="3">
    <source>
        <dbReference type="Google" id="ProtNLM"/>
    </source>
</evidence>
<dbReference type="Proteomes" id="UP001174694">
    <property type="component" value="Unassembled WGS sequence"/>
</dbReference>
<accession>A0AA38R2D3</accession>
<gene>
    <name evidence="1" type="ORF">NKR23_g10805</name>
</gene>